<organism evidence="1 2">
    <name type="scientific">Methanoculleus caldifontis</name>
    <dbReference type="NCBI Taxonomy" id="2651577"/>
    <lineage>
        <taxon>Archaea</taxon>
        <taxon>Methanobacteriati</taxon>
        <taxon>Methanobacteriota</taxon>
        <taxon>Stenosarchaea group</taxon>
        <taxon>Methanomicrobia</taxon>
        <taxon>Methanomicrobiales</taxon>
        <taxon>Methanomicrobiaceae</taxon>
        <taxon>Methanoculleus</taxon>
    </lineage>
</organism>
<name>A0ABU3X235_9EURY</name>
<protein>
    <submittedName>
        <fullName evidence="1">Uncharacterized protein</fullName>
    </submittedName>
</protein>
<dbReference type="RefSeq" id="WP_317065172.1">
    <property type="nucleotide sequence ID" value="NZ_WBKO01000002.1"/>
</dbReference>
<evidence type="ECO:0000313" key="1">
    <source>
        <dbReference type="EMBL" id="MDV2482109.1"/>
    </source>
</evidence>
<proteinExistence type="predicted"/>
<dbReference type="Proteomes" id="UP001281203">
    <property type="component" value="Unassembled WGS sequence"/>
</dbReference>
<comment type="caution">
    <text evidence="1">The sequence shown here is derived from an EMBL/GenBank/DDBJ whole genome shotgun (WGS) entry which is preliminary data.</text>
</comment>
<accession>A0ABU3X235</accession>
<keyword evidence="2" id="KW-1185">Reference proteome</keyword>
<reference evidence="1 2" key="1">
    <citation type="submission" date="2019-10" db="EMBL/GenBank/DDBJ databases">
        <title>Isolation and characterization of Methanoculleus sp. Wushi-C6 from a hot spring well.</title>
        <authorList>
            <person name="Chen S.-C."/>
            <person name="Lan Z.-H."/>
            <person name="You Y.-T."/>
            <person name="Lai M.-C."/>
        </authorList>
    </citation>
    <scope>NUCLEOTIDE SEQUENCE [LARGE SCALE GENOMIC DNA]</scope>
    <source>
        <strain evidence="1 2">Wushi-C6</strain>
    </source>
</reference>
<sequence length="164" mass="17682">MKRGVLVASLLILAFVVAPAGAFSAENLRITVDEDGSADVTFNYKLSFVERIAVFLKIANPEQELKSALEEATGSPVTVTAAESNVAVFSIQSFAKVRSAEDGNVYATPGLNFTGAQATLDRYWFAPLVQADFSPELTVVRFPDGHEETFIDHFAIPALSHTIS</sequence>
<dbReference type="EMBL" id="WBKO01000002">
    <property type="protein sequence ID" value="MDV2482109.1"/>
    <property type="molecule type" value="Genomic_DNA"/>
</dbReference>
<gene>
    <name evidence="1" type="ORF">F8E02_08890</name>
</gene>
<evidence type="ECO:0000313" key="2">
    <source>
        <dbReference type="Proteomes" id="UP001281203"/>
    </source>
</evidence>